<organism evidence="2 3">
    <name type="scientific">Agathobaculum faecis</name>
    <dbReference type="NCBI Taxonomy" id="2763013"/>
    <lineage>
        <taxon>Bacteria</taxon>
        <taxon>Bacillati</taxon>
        <taxon>Bacillota</taxon>
        <taxon>Clostridia</taxon>
        <taxon>Eubacteriales</taxon>
        <taxon>Butyricicoccaceae</taxon>
        <taxon>Agathobaculum</taxon>
    </lineage>
</organism>
<feature type="transmembrane region" description="Helical" evidence="1">
    <location>
        <begin position="38"/>
        <end position="60"/>
    </location>
</feature>
<sequence>MGLMTARDVSQIIDVLSDKLGTTADQIFSVLTAQAKIYAIKGAFFCIAYLAFIILTAVFVHRFFLKKSCEIKQYGGAKRVTVFSKLADNEETGACAALSVIGVLLVAISFVMVVVIDSIASNIINAIFNPEFWALDYLLENFI</sequence>
<evidence type="ECO:0000256" key="1">
    <source>
        <dbReference type="SAM" id="Phobius"/>
    </source>
</evidence>
<evidence type="ECO:0000313" key="3">
    <source>
        <dbReference type="Proteomes" id="UP000606499"/>
    </source>
</evidence>
<feature type="transmembrane region" description="Helical" evidence="1">
    <location>
        <begin position="94"/>
        <end position="116"/>
    </location>
</feature>
<comment type="caution">
    <text evidence="2">The sequence shown here is derived from an EMBL/GenBank/DDBJ whole genome shotgun (WGS) entry which is preliminary data.</text>
</comment>
<keyword evidence="3" id="KW-1185">Reference proteome</keyword>
<dbReference type="Proteomes" id="UP000606499">
    <property type="component" value="Unassembled WGS sequence"/>
</dbReference>
<protein>
    <submittedName>
        <fullName evidence="2">Uncharacterized protein</fullName>
    </submittedName>
</protein>
<gene>
    <name evidence="2" type="ORF">H8S45_13140</name>
</gene>
<dbReference type="AlphaFoldDB" id="A0A923LWE1"/>
<dbReference type="RefSeq" id="WP_186950203.1">
    <property type="nucleotide sequence ID" value="NZ_JACOPL010000015.1"/>
</dbReference>
<dbReference type="EMBL" id="JACOPL010000015">
    <property type="protein sequence ID" value="MBC5726399.1"/>
    <property type="molecule type" value="Genomic_DNA"/>
</dbReference>
<evidence type="ECO:0000313" key="2">
    <source>
        <dbReference type="EMBL" id="MBC5726399.1"/>
    </source>
</evidence>
<name>A0A923LWE1_9FIRM</name>
<accession>A0A923LWE1</accession>
<proteinExistence type="predicted"/>
<keyword evidence="1" id="KW-1133">Transmembrane helix</keyword>
<reference evidence="2" key="1">
    <citation type="submission" date="2020-08" db="EMBL/GenBank/DDBJ databases">
        <title>Genome public.</title>
        <authorList>
            <person name="Liu C."/>
            <person name="Sun Q."/>
        </authorList>
    </citation>
    <scope>NUCLEOTIDE SEQUENCE</scope>
    <source>
        <strain evidence="2">NSJ-28</strain>
    </source>
</reference>
<keyword evidence="1" id="KW-0472">Membrane</keyword>
<keyword evidence="1" id="KW-0812">Transmembrane</keyword>